<feature type="signal peptide" evidence="1">
    <location>
        <begin position="1"/>
        <end position="21"/>
    </location>
</feature>
<keyword evidence="1" id="KW-0732">Signal</keyword>
<dbReference type="EMBL" id="FQXH01000011">
    <property type="protein sequence ID" value="SHH23271.1"/>
    <property type="molecule type" value="Genomic_DNA"/>
</dbReference>
<keyword evidence="3" id="KW-1185">Reference proteome</keyword>
<organism evidence="2 3">
    <name type="scientific">Tepidibacter thalassicus DSM 15285</name>
    <dbReference type="NCBI Taxonomy" id="1123350"/>
    <lineage>
        <taxon>Bacteria</taxon>
        <taxon>Bacillati</taxon>
        <taxon>Bacillota</taxon>
        <taxon>Clostridia</taxon>
        <taxon>Peptostreptococcales</taxon>
        <taxon>Peptostreptococcaceae</taxon>
        <taxon>Tepidibacter</taxon>
    </lineage>
</organism>
<sequence length="537" mass="62332">MRRILALLTVLMLCFSSFAYADKNSPYRDGYIEGYIKDKLGDVIQIEEYDGTLHNLTFTDDAILIIDDRDVKLVDFKPGMEIYATLEGRKINYMEGYSTQNPGYIKEGSKLRVGIVSKIDRNQIRLKFSTGDEQTFFTSPATIAIKDGQNVDLSTLYVGDRVKLYFDEVDSDIISKIYIQSDSVIIKNLYKGKIGGFDNIEDSITLENVQYFKNGKWEKFKDIMSIPYNNEVPIYIGGQKVLYKNLKYYKGKTAYMVIKDFFGSDKIEKLVIKNQYESVFSDKIEDINFYSEKFELKNKRNVSFNDGTIIIKSGRIVDKYSLNSKSDAYIVADGRNGSLMADLIYVYNEDINNSNIGQNYIYSGKLDEIDLYSVKIEDFYVLNKNEWESFDKKKDLYYDEDTYIYDLDNDKKLTTEEFASLSLKNNYYGYFYTDGDRISAVYVQRKMDSLLKQRVTNGIVESIYEDSKIGWTLKLQDAKDWSRRKEKWIPKNTTINISINKAIFVKNGKAINLEDIKTGDRLYMIRDDIYGKVIIVK</sequence>
<dbReference type="Proteomes" id="UP000242520">
    <property type="component" value="Unassembled WGS sequence"/>
</dbReference>
<dbReference type="PROSITE" id="PS00018">
    <property type="entry name" value="EF_HAND_1"/>
    <property type="match status" value="1"/>
</dbReference>
<feature type="chain" id="PRO_5009913415" evidence="1">
    <location>
        <begin position="22"/>
        <end position="537"/>
    </location>
</feature>
<dbReference type="STRING" id="1123350.SAMN02744040_01305"/>
<gene>
    <name evidence="2" type="ORF">SAMN02744040_01305</name>
</gene>
<accession>A0A1M5RAJ2</accession>
<evidence type="ECO:0000313" key="2">
    <source>
        <dbReference type="EMBL" id="SHH23271.1"/>
    </source>
</evidence>
<reference evidence="3" key="1">
    <citation type="submission" date="2016-11" db="EMBL/GenBank/DDBJ databases">
        <authorList>
            <person name="Varghese N."/>
            <person name="Submissions S."/>
        </authorList>
    </citation>
    <scope>NUCLEOTIDE SEQUENCE [LARGE SCALE GENOMIC DNA]</scope>
    <source>
        <strain evidence="3">DSM 15285</strain>
    </source>
</reference>
<dbReference type="OrthoDB" id="1703838at2"/>
<protein>
    <submittedName>
        <fullName evidence="2">Uncharacterized protein</fullName>
    </submittedName>
</protein>
<name>A0A1M5RAJ2_9FIRM</name>
<dbReference type="InterPro" id="IPR018247">
    <property type="entry name" value="EF_Hand_1_Ca_BS"/>
</dbReference>
<dbReference type="AlphaFoldDB" id="A0A1M5RAJ2"/>
<proteinExistence type="predicted"/>
<evidence type="ECO:0000313" key="3">
    <source>
        <dbReference type="Proteomes" id="UP000242520"/>
    </source>
</evidence>
<dbReference type="RefSeq" id="WP_072724834.1">
    <property type="nucleotide sequence ID" value="NZ_FQXH01000011.1"/>
</dbReference>
<evidence type="ECO:0000256" key="1">
    <source>
        <dbReference type="SAM" id="SignalP"/>
    </source>
</evidence>